<sequence length="215" mass="23166">MPSSEVSLALFVPLIAKSDRLEDVEGFLGKGYELVQDEEETIQWMAAKYDDHTPPTFMIFDTFRAESGRNAHLTGKIAEALMANADALLAAGPEIAKPTILANNIGDPSKIKAGGLRNGLRVLLQAKSDKVQAVKEFLTGALPLVEAEPETLAWYALEFPGTKQFAIIDFFADDAGRNAHLTGEVAKALFANAEELLSSPPDIKKITVVAANVKV</sequence>
<dbReference type="InterPro" id="IPR011008">
    <property type="entry name" value="Dimeric_a/b-barrel"/>
</dbReference>
<name>A0A8H6X8W8_9AGAR</name>
<organism evidence="1 2">
    <name type="scientific">Mycena venus</name>
    <dbReference type="NCBI Taxonomy" id="2733690"/>
    <lineage>
        <taxon>Eukaryota</taxon>
        <taxon>Fungi</taxon>
        <taxon>Dikarya</taxon>
        <taxon>Basidiomycota</taxon>
        <taxon>Agaricomycotina</taxon>
        <taxon>Agaricomycetes</taxon>
        <taxon>Agaricomycetidae</taxon>
        <taxon>Agaricales</taxon>
        <taxon>Marasmiineae</taxon>
        <taxon>Mycenaceae</taxon>
        <taxon>Mycena</taxon>
    </lineage>
</organism>
<comment type="caution">
    <text evidence="1">The sequence shown here is derived from an EMBL/GenBank/DDBJ whole genome shotgun (WGS) entry which is preliminary data.</text>
</comment>
<evidence type="ECO:0000313" key="1">
    <source>
        <dbReference type="EMBL" id="KAF7336780.1"/>
    </source>
</evidence>
<evidence type="ECO:0000313" key="2">
    <source>
        <dbReference type="Proteomes" id="UP000620124"/>
    </source>
</evidence>
<keyword evidence="1" id="KW-0503">Monooxygenase</keyword>
<dbReference type="GO" id="GO:0004497">
    <property type="term" value="F:monooxygenase activity"/>
    <property type="evidence" value="ECO:0007669"/>
    <property type="project" value="UniProtKB-KW"/>
</dbReference>
<dbReference type="Gene3D" id="3.30.70.100">
    <property type="match status" value="2"/>
</dbReference>
<dbReference type="EMBL" id="JACAZI010000022">
    <property type="protein sequence ID" value="KAF7336780.1"/>
    <property type="molecule type" value="Genomic_DNA"/>
</dbReference>
<dbReference type="Proteomes" id="UP000620124">
    <property type="component" value="Unassembled WGS sequence"/>
</dbReference>
<keyword evidence="1" id="KW-0560">Oxidoreductase</keyword>
<dbReference type="SUPFAM" id="SSF54909">
    <property type="entry name" value="Dimeric alpha+beta barrel"/>
    <property type="match status" value="2"/>
</dbReference>
<dbReference type="AlphaFoldDB" id="A0A8H6X8W8"/>
<keyword evidence="2" id="KW-1185">Reference proteome</keyword>
<accession>A0A8H6X8W8</accession>
<proteinExistence type="predicted"/>
<gene>
    <name evidence="1" type="ORF">MVEN_02113400</name>
</gene>
<reference evidence="1" key="1">
    <citation type="submission" date="2020-05" db="EMBL/GenBank/DDBJ databases">
        <title>Mycena genomes resolve the evolution of fungal bioluminescence.</title>
        <authorList>
            <person name="Tsai I.J."/>
        </authorList>
    </citation>
    <scope>NUCLEOTIDE SEQUENCE</scope>
    <source>
        <strain evidence="1">CCC161011</strain>
    </source>
</reference>
<dbReference type="OrthoDB" id="3227035at2759"/>
<protein>
    <submittedName>
        <fullName evidence="1">Antibiotic biosynthesis monooxygenase</fullName>
    </submittedName>
</protein>